<keyword evidence="8" id="KW-0520">NAD</keyword>
<evidence type="ECO:0000256" key="2">
    <source>
        <dbReference type="ARBA" id="ARBA00004173"/>
    </source>
</evidence>
<dbReference type="FunFam" id="2.40.30.10:FF:000032">
    <property type="entry name" value="NADH-cytochrome b5 reductase"/>
    <property type="match status" value="1"/>
</dbReference>
<dbReference type="Pfam" id="PF00970">
    <property type="entry name" value="FAD_binding_6"/>
    <property type="match status" value="1"/>
</dbReference>
<sequence>MLLRGTFPAAAASACLFRYSTAQNEAALSPAEFRALRVKQVTKVSGNTNRYRFEFPDQDMSAGPDGMPVASILVTRAPIGSLNEESGTRKNVIRPYTPISAPEQKGYLDLLVKVYPEGKMSAHFGTLKPGDTLDMKGPFLKFKYQASEFDHIGCVAGGTGITPMLQVIDKILSNPEDTTKVSLVFANVTENDILMRSHIDALACAHPERFTVYYVLDQPPSPAFLWRGGIGYITGAMLKAKLPGPCDQNKILVCGPPGMMNVVSGSKISVRDQGELVGLLQDLGYSKEQVFKF</sequence>
<keyword evidence="5 10" id="KW-0285">Flavoprotein</keyword>
<evidence type="ECO:0000256" key="10">
    <source>
        <dbReference type="PIRSR" id="PIRSR601834-1"/>
    </source>
</evidence>
<comment type="cofactor">
    <cofactor evidence="1 10">
        <name>FAD</name>
        <dbReference type="ChEBI" id="CHEBI:57692"/>
    </cofactor>
</comment>
<dbReference type="GO" id="GO:0090524">
    <property type="term" value="F:cytochrome-b5 reductase activity, acting on NADH"/>
    <property type="evidence" value="ECO:0007669"/>
    <property type="project" value="UniProtKB-EC"/>
</dbReference>
<feature type="binding site" evidence="10">
    <location>
        <position position="111"/>
    </location>
    <ligand>
        <name>FAD</name>
        <dbReference type="ChEBI" id="CHEBI:57692"/>
    </ligand>
</feature>
<evidence type="ECO:0000256" key="6">
    <source>
        <dbReference type="ARBA" id="ARBA00022827"/>
    </source>
</evidence>
<dbReference type="SUPFAM" id="SSF52343">
    <property type="entry name" value="Ferredoxin reductase-like, C-terminal NADP-linked domain"/>
    <property type="match status" value="1"/>
</dbReference>
<comment type="subcellular location">
    <subcellularLocation>
        <location evidence="2">Mitochondrion</location>
    </subcellularLocation>
</comment>
<keyword evidence="9" id="KW-0496">Mitochondrion</keyword>
<dbReference type="SUPFAM" id="SSF63380">
    <property type="entry name" value="Riboflavin synthase domain-like"/>
    <property type="match status" value="1"/>
</dbReference>
<dbReference type="GO" id="GO:0005739">
    <property type="term" value="C:mitochondrion"/>
    <property type="evidence" value="ECO:0007669"/>
    <property type="project" value="UniProtKB-SubCell"/>
</dbReference>
<feature type="binding site" evidence="10">
    <location>
        <position position="95"/>
    </location>
    <ligand>
        <name>FAD</name>
        <dbReference type="ChEBI" id="CHEBI:57692"/>
    </ligand>
</feature>
<evidence type="ECO:0000256" key="9">
    <source>
        <dbReference type="ARBA" id="ARBA00023128"/>
    </source>
</evidence>
<reference evidence="12" key="1">
    <citation type="submission" date="2021-01" db="EMBL/GenBank/DDBJ databases">
        <authorList>
            <person name="Corre E."/>
            <person name="Pelletier E."/>
            <person name="Niang G."/>
            <person name="Scheremetjew M."/>
            <person name="Finn R."/>
            <person name="Kale V."/>
            <person name="Holt S."/>
            <person name="Cochrane G."/>
            <person name="Meng A."/>
            <person name="Brown T."/>
            <person name="Cohen L."/>
        </authorList>
    </citation>
    <scope>NUCLEOTIDE SEQUENCE</scope>
    <source>
        <strain evidence="12">CCMP1381</strain>
    </source>
</reference>
<dbReference type="Gene3D" id="2.40.30.10">
    <property type="entry name" value="Translation factors"/>
    <property type="match status" value="1"/>
</dbReference>
<keyword evidence="6 10" id="KW-0274">FAD</keyword>
<dbReference type="Pfam" id="PF00175">
    <property type="entry name" value="NAD_binding_1"/>
    <property type="match status" value="1"/>
</dbReference>
<evidence type="ECO:0000256" key="8">
    <source>
        <dbReference type="ARBA" id="ARBA00023027"/>
    </source>
</evidence>
<dbReference type="PRINTS" id="PR00406">
    <property type="entry name" value="CYTB5RDTASE"/>
</dbReference>
<dbReference type="EMBL" id="HBGS01015078">
    <property type="protein sequence ID" value="CAD9397700.1"/>
    <property type="molecule type" value="Transcribed_RNA"/>
</dbReference>
<evidence type="ECO:0000256" key="4">
    <source>
        <dbReference type="ARBA" id="ARBA00012011"/>
    </source>
</evidence>
<evidence type="ECO:0000256" key="1">
    <source>
        <dbReference type="ARBA" id="ARBA00001974"/>
    </source>
</evidence>
<dbReference type="Gene3D" id="3.40.50.80">
    <property type="entry name" value="Nucleotide-binding domain of ferredoxin-NADP reductase (FNR) module"/>
    <property type="match status" value="1"/>
</dbReference>
<feature type="binding site" evidence="10">
    <location>
        <position position="121"/>
    </location>
    <ligand>
        <name>FAD</name>
        <dbReference type="ChEBI" id="CHEBI:57692"/>
    </ligand>
</feature>
<feature type="binding site" evidence="10">
    <location>
        <position position="96"/>
    </location>
    <ligand>
        <name>FAD</name>
        <dbReference type="ChEBI" id="CHEBI:57692"/>
    </ligand>
</feature>
<dbReference type="FunFam" id="3.40.50.80:FF:000009">
    <property type="entry name" value="NADH-cytochrome b5 reductase"/>
    <property type="match status" value="1"/>
</dbReference>
<dbReference type="InterPro" id="IPR017927">
    <property type="entry name" value="FAD-bd_FR_type"/>
</dbReference>
<dbReference type="CDD" id="cd06183">
    <property type="entry name" value="cyt_b5_reduct_like"/>
    <property type="match status" value="1"/>
</dbReference>
<comment type="similarity">
    <text evidence="3">Belongs to the flavoprotein pyridine nucleotide cytochrome reductase family.</text>
</comment>
<dbReference type="InterPro" id="IPR001433">
    <property type="entry name" value="OxRdtase_FAD/NAD-bd"/>
</dbReference>
<feature type="binding site" evidence="10">
    <location>
        <position position="120"/>
    </location>
    <ligand>
        <name>FAD</name>
        <dbReference type="ChEBI" id="CHEBI:57692"/>
    </ligand>
</feature>
<evidence type="ECO:0000256" key="5">
    <source>
        <dbReference type="ARBA" id="ARBA00022630"/>
    </source>
</evidence>
<evidence type="ECO:0000256" key="3">
    <source>
        <dbReference type="ARBA" id="ARBA00006105"/>
    </source>
</evidence>
<dbReference type="PANTHER" id="PTHR19370">
    <property type="entry name" value="NADH-CYTOCHROME B5 REDUCTASE"/>
    <property type="match status" value="1"/>
</dbReference>
<dbReference type="InterPro" id="IPR017938">
    <property type="entry name" value="Riboflavin_synthase-like_b-brl"/>
</dbReference>
<dbReference type="InterPro" id="IPR039261">
    <property type="entry name" value="FNR_nucleotide-bd"/>
</dbReference>
<dbReference type="EC" id="1.6.2.2" evidence="4"/>
<dbReference type="InterPro" id="IPR008333">
    <property type="entry name" value="Cbr1-like_FAD-bd_dom"/>
</dbReference>
<protein>
    <recommendedName>
        <fullName evidence="4">cytochrome-b5 reductase</fullName>
        <ecNumber evidence="4">1.6.2.2</ecNumber>
    </recommendedName>
</protein>
<dbReference type="PANTHER" id="PTHR19370:SF171">
    <property type="entry name" value="NADH-CYTOCHROME B5 REDUCTASE 2"/>
    <property type="match status" value="1"/>
</dbReference>
<name>A0A7S2FJB2_9STRA</name>
<feature type="binding site" evidence="10">
    <location>
        <position position="162"/>
    </location>
    <ligand>
        <name>FAD</name>
        <dbReference type="ChEBI" id="CHEBI:57692"/>
    </ligand>
</feature>
<dbReference type="InterPro" id="IPR001834">
    <property type="entry name" value="CBR-like"/>
</dbReference>
<keyword evidence="7" id="KW-0560">Oxidoreductase</keyword>
<feature type="binding site" evidence="10">
    <location>
        <position position="113"/>
    </location>
    <ligand>
        <name>FAD</name>
        <dbReference type="ChEBI" id="CHEBI:57692"/>
    </ligand>
</feature>
<dbReference type="PROSITE" id="PS51257">
    <property type="entry name" value="PROKAR_LIPOPROTEIN"/>
    <property type="match status" value="1"/>
</dbReference>
<feature type="binding site" evidence="10">
    <location>
        <position position="94"/>
    </location>
    <ligand>
        <name>FAD</name>
        <dbReference type="ChEBI" id="CHEBI:57692"/>
    </ligand>
</feature>
<evidence type="ECO:0000259" key="11">
    <source>
        <dbReference type="PROSITE" id="PS51384"/>
    </source>
</evidence>
<organism evidence="12">
    <name type="scientific">Octactis speculum</name>
    <dbReference type="NCBI Taxonomy" id="3111310"/>
    <lineage>
        <taxon>Eukaryota</taxon>
        <taxon>Sar</taxon>
        <taxon>Stramenopiles</taxon>
        <taxon>Ochrophyta</taxon>
        <taxon>Dictyochophyceae</taxon>
        <taxon>Dictyochales</taxon>
        <taxon>Dictyochaceae</taxon>
        <taxon>Octactis</taxon>
    </lineage>
</organism>
<gene>
    <name evidence="12" type="ORF">DSPE1174_LOCUS7891</name>
</gene>
<dbReference type="PROSITE" id="PS51384">
    <property type="entry name" value="FAD_FR"/>
    <property type="match status" value="1"/>
</dbReference>
<dbReference type="AlphaFoldDB" id="A0A7S2FJB2"/>
<proteinExistence type="inferred from homology"/>
<feature type="domain" description="FAD-binding FR-type" evidence="11">
    <location>
        <begin position="31"/>
        <end position="145"/>
    </location>
</feature>
<accession>A0A7S2FJB2</accession>
<evidence type="ECO:0000256" key="7">
    <source>
        <dbReference type="ARBA" id="ARBA00023002"/>
    </source>
</evidence>
<feature type="binding site" evidence="10">
    <location>
        <position position="119"/>
    </location>
    <ligand>
        <name>FAD</name>
        <dbReference type="ChEBI" id="CHEBI:57692"/>
    </ligand>
</feature>
<evidence type="ECO:0000313" key="12">
    <source>
        <dbReference type="EMBL" id="CAD9397700.1"/>
    </source>
</evidence>